<dbReference type="Gene3D" id="2.40.170.20">
    <property type="entry name" value="TonB-dependent receptor, beta-barrel domain"/>
    <property type="match status" value="1"/>
</dbReference>
<dbReference type="PANTHER" id="PTHR30069">
    <property type="entry name" value="TONB-DEPENDENT OUTER MEMBRANE RECEPTOR"/>
    <property type="match status" value="1"/>
</dbReference>
<dbReference type="InterPro" id="IPR023997">
    <property type="entry name" value="TonB-dep_OMP_SusC/RagA_CS"/>
</dbReference>
<evidence type="ECO:0000256" key="7">
    <source>
        <dbReference type="ARBA" id="ARBA00023136"/>
    </source>
</evidence>
<feature type="domain" description="TonB-dependent receptor-like beta-barrel" evidence="13">
    <location>
        <begin position="435"/>
        <end position="1002"/>
    </location>
</feature>
<keyword evidence="8 15" id="KW-0675">Receptor</keyword>
<dbReference type="NCBIfam" id="TIGR04056">
    <property type="entry name" value="OMP_RagA_SusC"/>
    <property type="match status" value="1"/>
</dbReference>
<dbReference type="SUPFAM" id="SSF56935">
    <property type="entry name" value="Porins"/>
    <property type="match status" value="1"/>
</dbReference>
<evidence type="ECO:0000313" key="15">
    <source>
        <dbReference type="EMBL" id="GAA4318700.1"/>
    </source>
</evidence>
<dbReference type="SUPFAM" id="SSF49464">
    <property type="entry name" value="Carboxypeptidase regulatory domain-like"/>
    <property type="match status" value="1"/>
</dbReference>
<evidence type="ECO:0000259" key="14">
    <source>
        <dbReference type="Pfam" id="PF07715"/>
    </source>
</evidence>
<dbReference type="RefSeq" id="WP_345210596.1">
    <property type="nucleotide sequence ID" value="NZ_BAABFT010000003.1"/>
</dbReference>
<evidence type="ECO:0000256" key="6">
    <source>
        <dbReference type="ARBA" id="ARBA00023077"/>
    </source>
</evidence>
<dbReference type="Pfam" id="PF13715">
    <property type="entry name" value="CarbopepD_reg_2"/>
    <property type="match status" value="1"/>
</dbReference>
<evidence type="ECO:0000256" key="2">
    <source>
        <dbReference type="ARBA" id="ARBA00022448"/>
    </source>
</evidence>
<keyword evidence="4 10" id="KW-0812">Transmembrane</keyword>
<proteinExistence type="inferred from homology"/>
<dbReference type="Gene3D" id="2.170.130.10">
    <property type="entry name" value="TonB-dependent receptor, plug domain"/>
    <property type="match status" value="1"/>
</dbReference>
<dbReference type="InterPro" id="IPR012910">
    <property type="entry name" value="Plug_dom"/>
</dbReference>
<comment type="subcellular location">
    <subcellularLocation>
        <location evidence="1 10">Cell outer membrane</location>
        <topology evidence="1 10">Multi-pass membrane protein</topology>
    </subcellularLocation>
</comment>
<keyword evidence="5 12" id="KW-0732">Signal</keyword>
<dbReference type="NCBIfam" id="TIGR04057">
    <property type="entry name" value="SusC_RagA_signa"/>
    <property type="match status" value="1"/>
</dbReference>
<name>A0ABP8G6Y7_9SPHI</name>
<keyword evidence="3 10" id="KW-1134">Transmembrane beta strand</keyword>
<evidence type="ECO:0000256" key="10">
    <source>
        <dbReference type="PROSITE-ProRule" id="PRU01360"/>
    </source>
</evidence>
<dbReference type="InterPro" id="IPR008969">
    <property type="entry name" value="CarboxyPept-like_regulatory"/>
</dbReference>
<dbReference type="Pfam" id="PF07715">
    <property type="entry name" value="Plug"/>
    <property type="match status" value="1"/>
</dbReference>
<evidence type="ECO:0000256" key="9">
    <source>
        <dbReference type="ARBA" id="ARBA00023237"/>
    </source>
</evidence>
<feature type="chain" id="PRO_5047399752" evidence="12">
    <location>
        <begin position="22"/>
        <end position="1038"/>
    </location>
</feature>
<dbReference type="InterPro" id="IPR037066">
    <property type="entry name" value="Plug_dom_sf"/>
</dbReference>
<keyword evidence="7 10" id="KW-0472">Membrane</keyword>
<comment type="similarity">
    <text evidence="10 11">Belongs to the TonB-dependent receptor family.</text>
</comment>
<dbReference type="PROSITE" id="PS52016">
    <property type="entry name" value="TONB_DEPENDENT_REC_3"/>
    <property type="match status" value="1"/>
</dbReference>
<dbReference type="InterPro" id="IPR036942">
    <property type="entry name" value="Beta-barrel_TonB_sf"/>
</dbReference>
<feature type="domain" description="TonB-dependent receptor plug" evidence="14">
    <location>
        <begin position="115"/>
        <end position="220"/>
    </location>
</feature>
<keyword evidence="16" id="KW-1185">Reference proteome</keyword>
<dbReference type="InterPro" id="IPR023996">
    <property type="entry name" value="TonB-dep_OMP_SusC/RagA"/>
</dbReference>
<dbReference type="PANTHER" id="PTHR30069:SF29">
    <property type="entry name" value="HEMOGLOBIN AND HEMOGLOBIN-HAPTOGLOBIN-BINDING PROTEIN 1-RELATED"/>
    <property type="match status" value="1"/>
</dbReference>
<sequence length="1038" mass="113618">MRKKITLFIFLLLAGFSAAFAQDLTVKGKVVDQNAQPLPGVSVVVKGSPSGTQTDVNGNYSITAPSSGTLVFSFIGYANQEVRIGGQSTININMSDDVKKLEEVVVIGYGTQKKSVVTGAISSVKSKDFQDQQVVNITDVLKGRTSGVVATQSSGSPGSTATIRVRGITSINNSEPLYVIDGVIGLNGGLENINPNDIESVEVLKDASAAIYGSRASAGVILVTTKKGKLGASSISYNGYIGIQNVVKKIDMANASEYATLRNQALTNDGVATTDPRYFDGHDAFHPTPANAGVGTNWQDQIFGDNAKIQSHSLSVQGGNDKSNYYTSFGYLNQQGIIFPEISNYKRYNFTVNSSTKVKWLTVGENFQYAYTRSQGGVNTNSEFGGPLSSALNLDPLTPVVVTGDIPNVPDYQNNLNFLIRDPQGRPYGLSQLVRNELTNPVAFVQTQLGNYGWSHNALGNAFAEISPIAGLKIRTQIGGKQSFYGSQSFSPLYFLNTLVNNKNNPNAYRATNRNVTWNWDNTASYTRSIGDHNFSVLVGTSAQSQSAVGVGAQYNNLPITSYQQLSFNFDLPNAQRIANSNEDQPYTVSSLFARATYDYKEKYLFTGIVRRDGSSRFGSNNVYGVFPSVSVGWVVNKENFFPQDIFLNSLKIRASYGAVGNEQSLGPFYYTSVVVGGANYVFGQDQLVIGNSPKAPANADLKWESVRTSDIGFDAVLFNSLNLSVDLYRKLTKGMIQNVDLPAYAGFNEAYRANVGDLENKGIEVELGYNRKFGEVNMSFSGNLSYNKNKVTYLGLTKFMDQGNFQATNYALYRTQVGQPVTSFYGFRELGTFKSQAEIDAYTFNGTKIQPDAKPGDFKWQDTNGDGKIGEDDRQFLGSQLPSWTYGFNVGGTYKGFDLKIFGQGVWGNMLYQGYRRLDIGDANYQRSALNAWTPQNSNSNYPRLSVADPNHNFSYPSNFNLQSGAYFRIKTAQIGYSLPATVLRKLDVNRLRVYVSSNNLATITKYDGFDPEIQGGIDRSIYPQSRSFLLGLDITL</sequence>
<dbReference type="Pfam" id="PF00593">
    <property type="entry name" value="TonB_dep_Rec_b-barrel"/>
    <property type="match status" value="1"/>
</dbReference>
<keyword evidence="2 10" id="KW-0813">Transport</keyword>
<protein>
    <submittedName>
        <fullName evidence="15">TonB-dependent receptor</fullName>
    </submittedName>
</protein>
<dbReference type="Proteomes" id="UP001500582">
    <property type="component" value="Unassembled WGS sequence"/>
</dbReference>
<dbReference type="InterPro" id="IPR000531">
    <property type="entry name" value="Beta-barrel_TonB"/>
</dbReference>
<dbReference type="InterPro" id="IPR039426">
    <property type="entry name" value="TonB-dep_rcpt-like"/>
</dbReference>
<keyword evidence="9 10" id="KW-0998">Cell outer membrane</keyword>
<evidence type="ECO:0000256" key="5">
    <source>
        <dbReference type="ARBA" id="ARBA00022729"/>
    </source>
</evidence>
<evidence type="ECO:0000256" key="8">
    <source>
        <dbReference type="ARBA" id="ARBA00023170"/>
    </source>
</evidence>
<accession>A0ABP8G6Y7</accession>
<feature type="signal peptide" evidence="12">
    <location>
        <begin position="1"/>
        <end position="21"/>
    </location>
</feature>
<evidence type="ECO:0000256" key="4">
    <source>
        <dbReference type="ARBA" id="ARBA00022692"/>
    </source>
</evidence>
<evidence type="ECO:0000256" key="12">
    <source>
        <dbReference type="SAM" id="SignalP"/>
    </source>
</evidence>
<organism evidence="15 16">
    <name type="scientific">Mucilaginibacter gynuensis</name>
    <dbReference type="NCBI Taxonomy" id="1302236"/>
    <lineage>
        <taxon>Bacteria</taxon>
        <taxon>Pseudomonadati</taxon>
        <taxon>Bacteroidota</taxon>
        <taxon>Sphingobacteriia</taxon>
        <taxon>Sphingobacteriales</taxon>
        <taxon>Sphingobacteriaceae</taxon>
        <taxon>Mucilaginibacter</taxon>
    </lineage>
</organism>
<reference evidence="16" key="1">
    <citation type="journal article" date="2019" name="Int. J. Syst. Evol. Microbiol.">
        <title>The Global Catalogue of Microorganisms (GCM) 10K type strain sequencing project: providing services to taxonomists for standard genome sequencing and annotation.</title>
        <authorList>
            <consortium name="The Broad Institute Genomics Platform"/>
            <consortium name="The Broad Institute Genome Sequencing Center for Infectious Disease"/>
            <person name="Wu L."/>
            <person name="Ma J."/>
        </authorList>
    </citation>
    <scope>NUCLEOTIDE SEQUENCE [LARGE SCALE GENOMIC DNA]</scope>
    <source>
        <strain evidence="16">JCM 17705</strain>
    </source>
</reference>
<evidence type="ECO:0000256" key="1">
    <source>
        <dbReference type="ARBA" id="ARBA00004571"/>
    </source>
</evidence>
<evidence type="ECO:0000313" key="16">
    <source>
        <dbReference type="Proteomes" id="UP001500582"/>
    </source>
</evidence>
<comment type="caution">
    <text evidence="15">The sequence shown here is derived from an EMBL/GenBank/DDBJ whole genome shotgun (WGS) entry which is preliminary data.</text>
</comment>
<keyword evidence="6 11" id="KW-0798">TonB box</keyword>
<gene>
    <name evidence="15" type="ORF">GCM10023149_16910</name>
</gene>
<dbReference type="Gene3D" id="2.60.40.1120">
    <property type="entry name" value="Carboxypeptidase-like, regulatory domain"/>
    <property type="match status" value="1"/>
</dbReference>
<evidence type="ECO:0000256" key="11">
    <source>
        <dbReference type="RuleBase" id="RU003357"/>
    </source>
</evidence>
<dbReference type="EMBL" id="BAABFT010000003">
    <property type="protein sequence ID" value="GAA4318700.1"/>
    <property type="molecule type" value="Genomic_DNA"/>
</dbReference>
<evidence type="ECO:0000259" key="13">
    <source>
        <dbReference type="Pfam" id="PF00593"/>
    </source>
</evidence>
<evidence type="ECO:0000256" key="3">
    <source>
        <dbReference type="ARBA" id="ARBA00022452"/>
    </source>
</evidence>